<dbReference type="SUPFAM" id="SSF48452">
    <property type="entry name" value="TPR-like"/>
    <property type="match status" value="1"/>
</dbReference>
<keyword evidence="1" id="KW-0802">TPR repeat</keyword>
<dbReference type="Gene3D" id="1.25.40.10">
    <property type="entry name" value="Tetratricopeptide repeat domain"/>
    <property type="match status" value="1"/>
</dbReference>
<evidence type="ECO:0000256" key="1">
    <source>
        <dbReference type="PROSITE-ProRule" id="PRU00339"/>
    </source>
</evidence>
<accession>A0A2S9QH21</accession>
<dbReference type="Proteomes" id="UP000237682">
    <property type="component" value="Unassembled WGS sequence"/>
</dbReference>
<protein>
    <submittedName>
        <fullName evidence="4">Uncharacterized protein</fullName>
    </submittedName>
</protein>
<dbReference type="EMBL" id="PUEJ01000002">
    <property type="protein sequence ID" value="PRH88649.1"/>
    <property type="molecule type" value="Genomic_DNA"/>
</dbReference>
<name>A0A2S9QH21_9HYPH</name>
<dbReference type="Pfam" id="PF13181">
    <property type="entry name" value="TPR_8"/>
    <property type="match status" value="1"/>
</dbReference>
<feature type="coiled-coil region" evidence="2">
    <location>
        <begin position="30"/>
        <end position="59"/>
    </location>
</feature>
<dbReference type="SMART" id="SM00028">
    <property type="entry name" value="TPR"/>
    <property type="match status" value="3"/>
</dbReference>
<feature type="repeat" description="TPR" evidence="1">
    <location>
        <begin position="133"/>
        <end position="166"/>
    </location>
</feature>
<keyword evidence="3" id="KW-0732">Signal</keyword>
<dbReference type="OrthoDB" id="9815010at2"/>
<keyword evidence="5" id="KW-1185">Reference proteome</keyword>
<proteinExistence type="predicted"/>
<dbReference type="Pfam" id="PF13432">
    <property type="entry name" value="TPR_16"/>
    <property type="match status" value="1"/>
</dbReference>
<feature type="signal peptide" evidence="3">
    <location>
        <begin position="1"/>
        <end position="20"/>
    </location>
</feature>
<dbReference type="PANTHER" id="PTHR44523:SF1">
    <property type="entry name" value="TETRATRICOPEPTIDE REPEAT PROTEIN 13"/>
    <property type="match status" value="1"/>
</dbReference>
<dbReference type="PROSITE" id="PS50005">
    <property type="entry name" value="TPR"/>
    <property type="match status" value="2"/>
</dbReference>
<comment type="caution">
    <text evidence="4">The sequence shown here is derived from an EMBL/GenBank/DDBJ whole genome shotgun (WGS) entry which is preliminary data.</text>
</comment>
<organism evidence="4 5">
    <name type="scientific">Labrys okinawensis</name>
    <dbReference type="NCBI Taxonomy" id="346911"/>
    <lineage>
        <taxon>Bacteria</taxon>
        <taxon>Pseudomonadati</taxon>
        <taxon>Pseudomonadota</taxon>
        <taxon>Alphaproteobacteria</taxon>
        <taxon>Hyphomicrobiales</taxon>
        <taxon>Xanthobacteraceae</taxon>
        <taxon>Labrys</taxon>
    </lineage>
</organism>
<sequence length="185" mass="20418">MRIAILALIGMLAAPAAALADARPAGDPELDRLYERLAKAQSEKEADNIALAIERVELRSGSDTTDLLMDRALTAIKASNTDKAIKILNAVIHLKPDYAEAWNKRATAYYLKKDYARSIADVAETLRRNPREYGAWNGLAMMLVDLGDKKNAYEALKHALAINPHISGARKMMDELKSEVEGRDI</sequence>
<evidence type="ECO:0000313" key="4">
    <source>
        <dbReference type="EMBL" id="PRH88649.1"/>
    </source>
</evidence>
<dbReference type="InterPro" id="IPR011990">
    <property type="entry name" value="TPR-like_helical_dom_sf"/>
</dbReference>
<keyword evidence="2" id="KW-0175">Coiled coil</keyword>
<feature type="chain" id="PRO_5015752397" evidence="3">
    <location>
        <begin position="21"/>
        <end position="185"/>
    </location>
</feature>
<dbReference type="AlphaFoldDB" id="A0A2S9QH21"/>
<dbReference type="PANTHER" id="PTHR44523">
    <property type="entry name" value="TETRATRICOPEPTIDE REPEAT PROTEIN 13"/>
    <property type="match status" value="1"/>
</dbReference>
<evidence type="ECO:0000256" key="2">
    <source>
        <dbReference type="SAM" id="Coils"/>
    </source>
</evidence>
<feature type="repeat" description="TPR" evidence="1">
    <location>
        <begin position="99"/>
        <end position="132"/>
    </location>
</feature>
<dbReference type="RefSeq" id="WP_105860998.1">
    <property type="nucleotide sequence ID" value="NZ_PUEJ01000002.1"/>
</dbReference>
<evidence type="ECO:0000256" key="3">
    <source>
        <dbReference type="SAM" id="SignalP"/>
    </source>
</evidence>
<dbReference type="InterPro" id="IPR019734">
    <property type="entry name" value="TPR_rpt"/>
</dbReference>
<gene>
    <name evidence="4" type="ORF">C5L14_05295</name>
</gene>
<reference evidence="4 5" key="1">
    <citation type="submission" date="2018-02" db="EMBL/GenBank/DDBJ databases">
        <title>Whole genome sequencing of endophytic bacterium.</title>
        <authorList>
            <person name="Eedara R."/>
            <person name="Podile A.R."/>
        </authorList>
    </citation>
    <scope>NUCLEOTIDE SEQUENCE [LARGE SCALE GENOMIC DNA]</scope>
    <source>
        <strain evidence="4 5">RP1T</strain>
    </source>
</reference>
<evidence type="ECO:0000313" key="5">
    <source>
        <dbReference type="Proteomes" id="UP000237682"/>
    </source>
</evidence>